<name>A0A140XG59_9CAUD</name>
<dbReference type="Proteomes" id="UP000203504">
    <property type="component" value="Segment"/>
</dbReference>
<organism evidence="1 2">
    <name type="scientific">Salmonella phage BP63</name>
    <dbReference type="NCBI Taxonomy" id="1543205"/>
    <lineage>
        <taxon>Viruses</taxon>
        <taxon>Duplodnaviria</taxon>
        <taxon>Heunggongvirae</taxon>
        <taxon>Uroviricota</taxon>
        <taxon>Caudoviricetes</taxon>
        <taxon>Rosemountvirus</taxon>
        <taxon>Rosemountvirus BP63</taxon>
    </lineage>
</organism>
<proteinExistence type="predicted"/>
<dbReference type="EMBL" id="KM366099">
    <property type="protein sequence ID" value="AIT13849.1"/>
    <property type="molecule type" value="Genomic_DNA"/>
</dbReference>
<sequence length="207" mass="21758">MATEVDPELQAQLDKLTTAVQLIHDFGMSGDPNIPNPEGGVIRTLEGINAAINEAIPNFENANEAAIQARAARDAAIAAKEAAETAAEQATVASTSAIYEYGNVASAATVTIPAASKTIVSLTLNQPNTVINIGGVSDPSTVARQITIAIKQGTGSNKVTSWDPRIKWANNRKPVLSFLVGYTDVVTLLTFDSGATWMGFFNGGWIK</sequence>
<dbReference type="KEGG" id="vg:29124406"/>
<protein>
    <recommendedName>
        <fullName evidence="3">Tail fiber protein</fullName>
    </recommendedName>
</protein>
<gene>
    <name evidence="1" type="ORF">BP63_28</name>
</gene>
<keyword evidence="2" id="KW-1185">Reference proteome</keyword>
<evidence type="ECO:0000313" key="1">
    <source>
        <dbReference type="EMBL" id="AIT13849.1"/>
    </source>
</evidence>
<evidence type="ECO:0008006" key="3">
    <source>
        <dbReference type="Google" id="ProtNLM"/>
    </source>
</evidence>
<dbReference type="GeneID" id="29124406"/>
<reference evidence="2" key="1">
    <citation type="submission" date="2014-08" db="EMBL/GenBank/DDBJ databases">
        <authorList>
            <person name="Mandeville R."/>
        </authorList>
    </citation>
    <scope>NUCLEOTIDE SEQUENCE [LARGE SCALE GENOMIC DNA]</scope>
</reference>
<accession>A0A140XG59</accession>
<evidence type="ECO:0000313" key="2">
    <source>
        <dbReference type="Proteomes" id="UP000203504"/>
    </source>
</evidence>
<dbReference type="RefSeq" id="YP_009302947.1">
    <property type="nucleotide sequence ID" value="NC_031250.1"/>
</dbReference>
<dbReference type="OrthoDB" id="9088at10239"/>